<feature type="transmembrane region" description="Helical" evidence="11">
    <location>
        <begin position="128"/>
        <end position="146"/>
    </location>
</feature>
<evidence type="ECO:0000256" key="9">
    <source>
        <dbReference type="ARBA" id="ARBA00023136"/>
    </source>
</evidence>
<dbReference type="EMBL" id="JBHSTI010000008">
    <property type="protein sequence ID" value="MFC6239211.1"/>
    <property type="molecule type" value="Genomic_DNA"/>
</dbReference>
<evidence type="ECO:0000256" key="7">
    <source>
        <dbReference type="ARBA" id="ARBA00022989"/>
    </source>
</evidence>
<dbReference type="InterPro" id="IPR001425">
    <property type="entry name" value="Arc/bac/fun_rhodopsins"/>
</dbReference>
<dbReference type="PROSITE" id="PS00950">
    <property type="entry name" value="BACTERIAL_OPSIN_1"/>
    <property type="match status" value="1"/>
</dbReference>
<dbReference type="CDD" id="cd15242">
    <property type="entry name" value="7tm_Proteorhodopsin"/>
    <property type="match status" value="1"/>
</dbReference>
<comment type="caution">
    <text evidence="12">The sequence shown here is derived from an EMBL/GenBank/DDBJ whole genome shotgun (WGS) entry which is preliminary data.</text>
</comment>
<dbReference type="Gene3D" id="1.20.1070.10">
    <property type="entry name" value="Rhodopsin 7-helix transmembrane proteins"/>
    <property type="match status" value="1"/>
</dbReference>
<dbReference type="Pfam" id="PF01036">
    <property type="entry name" value="Bac_rhodopsin"/>
    <property type="match status" value="1"/>
</dbReference>
<keyword evidence="10" id="KW-0675">Receptor</keyword>
<dbReference type="PRINTS" id="PR00251">
    <property type="entry name" value="BACTRLOPSIN"/>
</dbReference>
<evidence type="ECO:0000256" key="2">
    <source>
        <dbReference type="ARBA" id="ARBA00008130"/>
    </source>
</evidence>
<dbReference type="SUPFAM" id="SSF81321">
    <property type="entry name" value="Family A G protein-coupled receptor-like"/>
    <property type="match status" value="1"/>
</dbReference>
<keyword evidence="6" id="KW-0681">Retinal protein</keyword>
<dbReference type="InterPro" id="IPR018229">
    <property type="entry name" value="Rhodopsin_retinal_BS"/>
</dbReference>
<name>A0ABW1T397_9ACTN</name>
<evidence type="ECO:0000256" key="8">
    <source>
        <dbReference type="ARBA" id="ARBA00022991"/>
    </source>
</evidence>
<dbReference type="SMART" id="SM01021">
    <property type="entry name" value="Bac_rhodopsin"/>
    <property type="match status" value="1"/>
</dbReference>
<evidence type="ECO:0000256" key="6">
    <source>
        <dbReference type="ARBA" id="ARBA00022925"/>
    </source>
</evidence>
<evidence type="ECO:0000256" key="11">
    <source>
        <dbReference type="SAM" id="Phobius"/>
    </source>
</evidence>
<gene>
    <name evidence="12" type="ORF">ACFQGU_15125</name>
</gene>
<keyword evidence="9 11" id="KW-0472">Membrane</keyword>
<evidence type="ECO:0000256" key="1">
    <source>
        <dbReference type="ARBA" id="ARBA00004141"/>
    </source>
</evidence>
<feature type="transmembrane region" description="Helical" evidence="11">
    <location>
        <begin position="191"/>
        <end position="212"/>
    </location>
</feature>
<evidence type="ECO:0000313" key="13">
    <source>
        <dbReference type="Proteomes" id="UP001596138"/>
    </source>
</evidence>
<evidence type="ECO:0000256" key="10">
    <source>
        <dbReference type="ARBA" id="ARBA00023170"/>
    </source>
</evidence>
<evidence type="ECO:0000256" key="4">
    <source>
        <dbReference type="ARBA" id="ARBA00022606"/>
    </source>
</evidence>
<feature type="transmembrane region" description="Helical" evidence="11">
    <location>
        <begin position="16"/>
        <end position="36"/>
    </location>
</feature>
<dbReference type="PANTHER" id="PTHR28286:SF2">
    <property type="entry name" value="BACTERIORHODOPSIN _OPSIN, NOPA (EUROFUNG)"/>
    <property type="match status" value="1"/>
</dbReference>
<protein>
    <submittedName>
        <fullName evidence="12">Bacteriorhodopsin-like</fullName>
    </submittedName>
</protein>
<keyword evidence="8" id="KW-0157">Chromophore</keyword>
<keyword evidence="3" id="KW-0600">Photoreceptor protein</keyword>
<dbReference type="RefSeq" id="WP_386768083.1">
    <property type="nucleotide sequence ID" value="NZ_JBHSTI010000008.1"/>
</dbReference>
<proteinExistence type="inferred from homology"/>
<reference evidence="13" key="1">
    <citation type="journal article" date="2019" name="Int. J. Syst. Evol. Microbiol.">
        <title>The Global Catalogue of Microorganisms (GCM) 10K type strain sequencing project: providing services to taxonomists for standard genome sequencing and annotation.</title>
        <authorList>
            <consortium name="The Broad Institute Genomics Platform"/>
            <consortium name="The Broad Institute Genome Sequencing Center for Infectious Disease"/>
            <person name="Wu L."/>
            <person name="Ma J."/>
        </authorList>
    </citation>
    <scope>NUCLEOTIDE SEQUENCE [LARGE SCALE GENOMIC DNA]</scope>
    <source>
        <strain evidence="13">CGMCC 4.7317</strain>
    </source>
</reference>
<evidence type="ECO:0000313" key="12">
    <source>
        <dbReference type="EMBL" id="MFC6239211.1"/>
    </source>
</evidence>
<comment type="subcellular location">
    <subcellularLocation>
        <location evidence="1">Membrane</location>
        <topology evidence="1">Multi-pass membrane protein</topology>
    </subcellularLocation>
</comment>
<feature type="transmembrane region" description="Helical" evidence="11">
    <location>
        <begin position="96"/>
        <end position="116"/>
    </location>
</feature>
<feature type="transmembrane region" description="Helical" evidence="11">
    <location>
        <begin position="48"/>
        <end position="64"/>
    </location>
</feature>
<keyword evidence="4" id="KW-0716">Sensory transduction</keyword>
<dbReference type="PANTHER" id="PTHR28286">
    <property type="match status" value="1"/>
</dbReference>
<comment type="similarity">
    <text evidence="2">Belongs to the archaeal/bacterial/fungal opsin family.</text>
</comment>
<evidence type="ECO:0000256" key="5">
    <source>
        <dbReference type="ARBA" id="ARBA00022692"/>
    </source>
</evidence>
<keyword evidence="7 11" id="KW-1133">Transmembrane helix</keyword>
<accession>A0ABW1T397</accession>
<sequence>MSSAVETLSNGQFQTVYNVFSFALASMLFTALFLLVSQGRVLPRYRQALVVSATVCGIAAYHYFRIINSFNEGFAPTAIGGDYTLTPFGFNEAYRYVDWLLTVPLLLLETIAVLALPRATRASLLTKLIPASVLMIALGYPGEVAIDTLPKMLWGAASTIPFLYILYVLFVELTKSLGRQPAEVAASVKRLRILLIATWGVYPISYLFPVFGLDGADAFVLRQVGYSVADVLAKCLYGLVIYKIARMKSAADDPVFAEQEFEEAPSSEARATAAA</sequence>
<evidence type="ECO:0000256" key="3">
    <source>
        <dbReference type="ARBA" id="ARBA00022543"/>
    </source>
</evidence>
<keyword evidence="5 11" id="KW-0812">Transmembrane</keyword>
<feature type="transmembrane region" description="Helical" evidence="11">
    <location>
        <begin position="224"/>
        <end position="242"/>
    </location>
</feature>
<keyword evidence="13" id="KW-1185">Reference proteome</keyword>
<feature type="transmembrane region" description="Helical" evidence="11">
    <location>
        <begin position="152"/>
        <end position="170"/>
    </location>
</feature>
<organism evidence="12 13">
    <name type="scientific">Longivirga aurantiaca</name>
    <dbReference type="NCBI Taxonomy" id="1837743"/>
    <lineage>
        <taxon>Bacteria</taxon>
        <taxon>Bacillati</taxon>
        <taxon>Actinomycetota</taxon>
        <taxon>Actinomycetes</taxon>
        <taxon>Sporichthyales</taxon>
        <taxon>Sporichthyaceae</taxon>
        <taxon>Longivirga</taxon>
    </lineage>
</organism>
<dbReference type="Proteomes" id="UP001596138">
    <property type="component" value="Unassembled WGS sequence"/>
</dbReference>